<feature type="domain" description="Glutamine amidotransferase" evidence="2">
    <location>
        <begin position="24"/>
        <end position="184"/>
    </location>
</feature>
<dbReference type="Pfam" id="PF00117">
    <property type="entry name" value="GATase"/>
    <property type="match status" value="1"/>
</dbReference>
<dbReference type="CDD" id="cd01741">
    <property type="entry name" value="GATase1_1"/>
    <property type="match status" value="1"/>
</dbReference>
<evidence type="ECO:0000313" key="4">
    <source>
        <dbReference type="Proteomes" id="UP000322181"/>
    </source>
</evidence>
<keyword evidence="3" id="KW-0808">Transferase</keyword>
<dbReference type="PROSITE" id="PS51273">
    <property type="entry name" value="GATASE_TYPE_1"/>
    <property type="match status" value="1"/>
</dbReference>
<feature type="compositionally biased region" description="Basic residues" evidence="1">
    <location>
        <begin position="252"/>
        <end position="265"/>
    </location>
</feature>
<dbReference type="EC" id="6.3.5.2" evidence="3"/>
<keyword evidence="3" id="KW-0315">Glutamine amidotransferase</keyword>
<evidence type="ECO:0000313" key="3">
    <source>
        <dbReference type="EMBL" id="KAA8717119.1"/>
    </source>
</evidence>
<protein>
    <submittedName>
        <fullName evidence="3">Glutamine amidotransferase</fullName>
        <ecNumber evidence="3">6.3.5.2</ecNumber>
    </submittedName>
</protein>
<dbReference type="GO" id="GO:0005829">
    <property type="term" value="C:cytosol"/>
    <property type="evidence" value="ECO:0007669"/>
    <property type="project" value="TreeGrafter"/>
</dbReference>
<dbReference type="GO" id="GO:0003922">
    <property type="term" value="F:GMP synthase (glutamine-hydrolyzing) activity"/>
    <property type="evidence" value="ECO:0007669"/>
    <property type="project" value="UniProtKB-EC"/>
</dbReference>
<dbReference type="NCBIfam" id="NF006098">
    <property type="entry name" value="PRK08250.1"/>
    <property type="match status" value="1"/>
</dbReference>
<dbReference type="AlphaFoldDB" id="A0A5M9R9Z2"/>
<feature type="compositionally biased region" description="Basic and acidic residues" evidence="1">
    <location>
        <begin position="242"/>
        <end position="251"/>
    </location>
</feature>
<name>A0A5M9R9Z2_9GAMM</name>
<dbReference type="PANTHER" id="PTHR42695">
    <property type="entry name" value="GLUTAMINE AMIDOTRANSFERASE YLR126C-RELATED"/>
    <property type="match status" value="1"/>
</dbReference>
<dbReference type="OrthoDB" id="9813383at2"/>
<evidence type="ECO:0000256" key="1">
    <source>
        <dbReference type="SAM" id="MobiDB-lite"/>
    </source>
</evidence>
<evidence type="ECO:0000259" key="2">
    <source>
        <dbReference type="Pfam" id="PF00117"/>
    </source>
</evidence>
<dbReference type="InterPro" id="IPR044992">
    <property type="entry name" value="ChyE-like"/>
</dbReference>
<dbReference type="FunFam" id="3.40.50.880:FF:000033">
    <property type="entry name" value="Glutamine amidotransferase class-I"/>
    <property type="match status" value="1"/>
</dbReference>
<accession>A0A5M9R9Z2</accession>
<dbReference type="Proteomes" id="UP000322181">
    <property type="component" value="Unassembled WGS sequence"/>
</dbReference>
<dbReference type="PANTHER" id="PTHR42695:SF5">
    <property type="entry name" value="GLUTAMINE AMIDOTRANSFERASE YLR126C-RELATED"/>
    <property type="match status" value="1"/>
</dbReference>
<dbReference type="EMBL" id="VXKB01000001">
    <property type="protein sequence ID" value="KAA8717119.1"/>
    <property type="molecule type" value="Genomic_DNA"/>
</dbReference>
<dbReference type="InterPro" id="IPR029062">
    <property type="entry name" value="Class_I_gatase-like"/>
</dbReference>
<organism evidence="3 4">
    <name type="scientific">Morganella psychrotolerans</name>
    <dbReference type="NCBI Taxonomy" id="368603"/>
    <lineage>
        <taxon>Bacteria</taxon>
        <taxon>Pseudomonadati</taxon>
        <taxon>Pseudomonadota</taxon>
        <taxon>Gammaproteobacteria</taxon>
        <taxon>Enterobacterales</taxon>
        <taxon>Morganellaceae</taxon>
        <taxon>Morganella</taxon>
    </lineage>
</organism>
<keyword evidence="3" id="KW-0436">Ligase</keyword>
<proteinExistence type="predicted"/>
<comment type="caution">
    <text evidence="3">The sequence shown here is derived from an EMBL/GenBank/DDBJ whole genome shotgun (WGS) entry which is preliminary data.</text>
</comment>
<gene>
    <name evidence="3" type="ORF">F4V73_04435</name>
</gene>
<feature type="region of interest" description="Disordered" evidence="1">
    <location>
        <begin position="240"/>
        <end position="271"/>
    </location>
</feature>
<reference evidence="3 4" key="1">
    <citation type="submission" date="2019-09" db="EMBL/GenBank/DDBJ databases">
        <title>Draft genome sequence of various Type strains from the CCUG.</title>
        <authorList>
            <person name="Pineiro-Iglesias B."/>
            <person name="Tunovic T."/>
            <person name="Unosson C."/>
            <person name="Inganas E."/>
            <person name="Ohlen M."/>
            <person name="Cardew S."/>
            <person name="Jensie-Markopoulos S."/>
            <person name="Salva-Serra F."/>
            <person name="Jaen-Luchoro D."/>
            <person name="Karlsson R."/>
            <person name="Svensson-Stadler L."/>
            <person name="Chun J."/>
            <person name="Moore E."/>
        </authorList>
    </citation>
    <scope>NUCLEOTIDE SEQUENCE [LARGE SCALE GENOMIC DNA]</scope>
    <source>
        <strain evidence="3 4">CCUG 53682T</strain>
    </source>
</reference>
<dbReference type="SUPFAM" id="SSF52317">
    <property type="entry name" value="Class I glutamine amidotransferase-like"/>
    <property type="match status" value="1"/>
</dbReference>
<dbReference type="Gene3D" id="3.40.50.880">
    <property type="match status" value="1"/>
</dbReference>
<dbReference type="GO" id="GO:0016740">
    <property type="term" value="F:transferase activity"/>
    <property type="evidence" value="ECO:0007669"/>
    <property type="project" value="UniProtKB-KW"/>
</dbReference>
<dbReference type="InterPro" id="IPR017926">
    <property type="entry name" value="GATASE"/>
</dbReference>
<sequence length="271" mass="30336">MRVHFIIHDYFEAPGAYEYWARKNKFNVTFTRLYEGDKLPDSVSGIDFLIVMGGPQSPATTTAECSYFDSKKEQAFIANAIAANKAVIGVCLGAQLIGEALGAPYEQSPDKEIGKFTMHITNAGKRSQLFSNFGDSLGVGHWHNDMPGLTENAQIIAFSAGCPRQIVAYSNQVFGFQCHMEFTRDVVEYLILNSEDDLKSASTFRFVDTPSAIRRHSYSEMNEKLIEFLDKLAQGYTVSRSGKTEKTEEKKVHRPMAKTKKRRSIHPVTGL</sequence>